<name>Q16FI5_AEDAE</name>
<proteinExistence type="predicted"/>
<accession>Q16FI5</accession>
<reference evidence="1" key="3">
    <citation type="submission" date="2012-09" db="EMBL/GenBank/DDBJ databases">
        <authorList>
            <consortium name="VectorBase"/>
        </authorList>
    </citation>
    <scope>NUCLEOTIDE SEQUENCE</scope>
    <source>
        <strain evidence="1">Liverpool</strain>
    </source>
</reference>
<dbReference type="PaxDb" id="7159-AAEL014745-PA"/>
<dbReference type="EMBL" id="CH478429">
    <property type="protein sequence ID" value="EAT33000.1"/>
    <property type="molecule type" value="Genomic_DNA"/>
</dbReference>
<dbReference type="AlphaFoldDB" id="Q16FI5"/>
<reference evidence="1" key="2">
    <citation type="journal article" date="2007" name="Science">
        <title>Genome sequence of Aedes aegypti, a major arbovirus vector.</title>
        <authorList>
            <person name="Nene V."/>
            <person name="Wortman J.R."/>
            <person name="Lawson D."/>
            <person name="Haas B."/>
            <person name="Kodira C."/>
            <person name="Tu Z.J."/>
            <person name="Loftus B."/>
            <person name="Xi Z."/>
            <person name="Megy K."/>
            <person name="Grabherr M."/>
            <person name="Ren Q."/>
            <person name="Zdobnov E.M."/>
            <person name="Lobo N.F."/>
            <person name="Campbell K.S."/>
            <person name="Brown S.E."/>
            <person name="Bonaldo M.F."/>
            <person name="Zhu J."/>
            <person name="Sinkins S.P."/>
            <person name="Hogenkamp D.G."/>
            <person name="Amedeo P."/>
            <person name="Arensburger P."/>
            <person name="Atkinson P.W."/>
            <person name="Bidwell S."/>
            <person name="Biedler J."/>
            <person name="Birney E."/>
            <person name="Bruggner R.V."/>
            <person name="Costas J."/>
            <person name="Coy M.R."/>
            <person name="Crabtree J."/>
            <person name="Crawford M."/>
            <person name="Debruyn B."/>
            <person name="Decaprio D."/>
            <person name="Eiglmeier K."/>
            <person name="Eisenstadt E."/>
            <person name="El-Dorry H."/>
            <person name="Gelbart W.M."/>
            <person name="Gomes S.L."/>
            <person name="Hammond M."/>
            <person name="Hannick L.I."/>
            <person name="Hogan J.R."/>
            <person name="Holmes M.H."/>
            <person name="Jaffe D."/>
            <person name="Johnston J.S."/>
            <person name="Kennedy R.C."/>
            <person name="Koo H."/>
            <person name="Kravitz S."/>
            <person name="Kriventseva E.V."/>
            <person name="Kulp D."/>
            <person name="Labutti K."/>
            <person name="Lee E."/>
            <person name="Li S."/>
            <person name="Lovin D.D."/>
            <person name="Mao C."/>
            <person name="Mauceli E."/>
            <person name="Menck C.F."/>
            <person name="Miller J.R."/>
            <person name="Montgomery P."/>
            <person name="Mori A."/>
            <person name="Nascimento A.L."/>
            <person name="Naveira H.F."/>
            <person name="Nusbaum C."/>
            <person name="O'leary S."/>
            <person name="Orvis J."/>
            <person name="Pertea M."/>
            <person name="Quesneville H."/>
            <person name="Reidenbach K.R."/>
            <person name="Rogers Y.H."/>
            <person name="Roth C.W."/>
            <person name="Schneider J.R."/>
            <person name="Schatz M."/>
            <person name="Shumway M."/>
            <person name="Stanke M."/>
            <person name="Stinson E.O."/>
            <person name="Tubio J.M."/>
            <person name="Vanzee J.P."/>
            <person name="Verjovski-Almeida S."/>
            <person name="Werner D."/>
            <person name="White O."/>
            <person name="Wyder S."/>
            <person name="Zeng Q."/>
            <person name="Zhao Q."/>
            <person name="Zhao Y."/>
            <person name="Hill C.A."/>
            <person name="Raikhel A.S."/>
            <person name="Soares M.B."/>
            <person name="Knudson D.L."/>
            <person name="Lee N.H."/>
            <person name="Galagan J."/>
            <person name="Salzberg S.L."/>
            <person name="Paulsen I.T."/>
            <person name="Dimopoulos G."/>
            <person name="Collins F.H."/>
            <person name="Birren B."/>
            <person name="Fraser-Liggett C.M."/>
            <person name="Severson D.W."/>
        </authorList>
    </citation>
    <scope>NUCLEOTIDE SEQUENCE [LARGE SCALE GENOMIC DNA]</scope>
    <source>
        <strain evidence="1">Liverpool</strain>
    </source>
</reference>
<dbReference type="Proteomes" id="UP000682892">
    <property type="component" value="Unassembled WGS sequence"/>
</dbReference>
<protein>
    <submittedName>
        <fullName evidence="1">AAEL014745-PA</fullName>
    </submittedName>
</protein>
<evidence type="ECO:0000313" key="1">
    <source>
        <dbReference type="EMBL" id="EAT33000.1"/>
    </source>
</evidence>
<reference evidence="1" key="1">
    <citation type="submission" date="2005-10" db="EMBL/GenBank/DDBJ databases">
        <authorList>
            <person name="Loftus B.J."/>
            <person name="Nene V.M."/>
            <person name="Hannick L.I."/>
            <person name="Bidwell S."/>
            <person name="Haas B."/>
            <person name="Amedeo P."/>
            <person name="Orvis J."/>
            <person name="Wortman J.R."/>
            <person name="White O.R."/>
            <person name="Salzberg S."/>
            <person name="Shumway M."/>
            <person name="Koo H."/>
            <person name="Zhao Y."/>
            <person name="Holmes M."/>
            <person name="Miller J."/>
            <person name="Schatz M."/>
            <person name="Pop M."/>
            <person name="Pai G."/>
            <person name="Utterback T."/>
            <person name="Rogers Y.-H."/>
            <person name="Kravitz S."/>
            <person name="Fraser C.M."/>
        </authorList>
    </citation>
    <scope>NUCLEOTIDE SEQUENCE</scope>
    <source>
        <strain evidence="1">Liverpool</strain>
    </source>
</reference>
<organism evidence="1 2">
    <name type="scientific">Aedes aegypti</name>
    <name type="common">Yellowfever mosquito</name>
    <name type="synonym">Culex aegypti</name>
    <dbReference type="NCBI Taxonomy" id="7159"/>
    <lineage>
        <taxon>Eukaryota</taxon>
        <taxon>Metazoa</taxon>
        <taxon>Ecdysozoa</taxon>
        <taxon>Arthropoda</taxon>
        <taxon>Hexapoda</taxon>
        <taxon>Insecta</taxon>
        <taxon>Pterygota</taxon>
        <taxon>Neoptera</taxon>
        <taxon>Endopterygota</taxon>
        <taxon>Diptera</taxon>
        <taxon>Nematocera</taxon>
        <taxon>Culicoidea</taxon>
        <taxon>Culicidae</taxon>
        <taxon>Culicinae</taxon>
        <taxon>Aedini</taxon>
        <taxon>Aedes</taxon>
        <taxon>Stegomyia</taxon>
    </lineage>
</organism>
<evidence type="ECO:0000313" key="2">
    <source>
        <dbReference type="Proteomes" id="UP000682892"/>
    </source>
</evidence>
<gene>
    <name evidence="1" type="ORF">AaeL_AAEL014745</name>
</gene>
<sequence>MQPKQGPVSKPLITISTHAEETTWYFTATTTGFPSPKFMPFAESIHVARAKRTTGKTKLSCPRHNP</sequence>
<dbReference type="HOGENOM" id="CLU_2833216_0_0_1"/>